<dbReference type="PANTHER" id="PTHR47649:SF1">
    <property type="entry name" value="RIBONUCLEASE D"/>
    <property type="match status" value="1"/>
</dbReference>
<dbReference type="InterPro" id="IPR002562">
    <property type="entry name" value="3'-5'_exonuclease_dom"/>
</dbReference>
<gene>
    <name evidence="2" type="ORF">F1188_01965</name>
</gene>
<evidence type="ECO:0000259" key="1">
    <source>
        <dbReference type="SMART" id="SM00474"/>
    </source>
</evidence>
<feature type="domain" description="3'-5' exonuclease" evidence="1">
    <location>
        <begin position="2"/>
        <end position="169"/>
    </location>
</feature>
<proteinExistence type="predicted"/>
<evidence type="ECO:0000313" key="2">
    <source>
        <dbReference type="EMBL" id="KAA5607552.1"/>
    </source>
</evidence>
<dbReference type="Pfam" id="PF01612">
    <property type="entry name" value="DNA_pol_A_exo1"/>
    <property type="match status" value="1"/>
</dbReference>
<accession>A0A5M6IHA1</accession>
<protein>
    <submittedName>
        <fullName evidence="2">Ribonuclease D</fullName>
    </submittedName>
</protein>
<dbReference type="InterPro" id="IPR012337">
    <property type="entry name" value="RNaseH-like_sf"/>
</dbReference>
<dbReference type="RefSeq" id="WP_150060685.1">
    <property type="nucleotide sequence ID" value="NZ_JACHII010000001.1"/>
</dbReference>
<dbReference type="InterPro" id="IPR036397">
    <property type="entry name" value="RNaseH_sf"/>
</dbReference>
<comment type="caution">
    <text evidence="2">The sequence shown here is derived from an EMBL/GenBank/DDBJ whole genome shotgun (WGS) entry which is preliminary data.</text>
</comment>
<dbReference type="OrthoDB" id="4224322at2"/>
<dbReference type="CDD" id="cd06142">
    <property type="entry name" value="RNaseD_exo"/>
    <property type="match status" value="1"/>
</dbReference>
<organism evidence="2 3">
    <name type="scientific">Roseospira marina</name>
    <dbReference type="NCBI Taxonomy" id="140057"/>
    <lineage>
        <taxon>Bacteria</taxon>
        <taxon>Pseudomonadati</taxon>
        <taxon>Pseudomonadota</taxon>
        <taxon>Alphaproteobacteria</taxon>
        <taxon>Rhodospirillales</taxon>
        <taxon>Rhodospirillaceae</taxon>
        <taxon>Roseospira</taxon>
    </lineage>
</organism>
<dbReference type="GO" id="GO:0003676">
    <property type="term" value="F:nucleic acid binding"/>
    <property type="evidence" value="ECO:0007669"/>
    <property type="project" value="InterPro"/>
</dbReference>
<keyword evidence="3" id="KW-1185">Reference proteome</keyword>
<dbReference type="EMBL" id="VWPJ01000001">
    <property type="protein sequence ID" value="KAA5607552.1"/>
    <property type="molecule type" value="Genomic_DNA"/>
</dbReference>
<sequence>MAEIILHDTDLPADVTFTGSVAVDTETMGLKLHRDRLCLVQLSGGDGVCHLVRIHPGAAAPNLCALMADPAVTKIFHFARFDVAMLLTRFGVRTAPIYCTKIASKLGRTNTEAHGLRVLCKDLLGIDISKQMQSSDWGADTLSREQMEYAASDVLYLHRLKAHMEGLLAREGRTELAQACFDFLPDRAALDVAGWAEEDIFAH</sequence>
<reference evidence="2 3" key="1">
    <citation type="submission" date="2019-09" db="EMBL/GenBank/DDBJ databases">
        <title>Genome sequence of Roseospira marina, one of the more divergent members of the non-sulfur purple photosynthetic bacterial family, the Rhodospirillaceae.</title>
        <authorList>
            <person name="Meyer T."/>
            <person name="Kyndt J."/>
        </authorList>
    </citation>
    <scope>NUCLEOTIDE SEQUENCE [LARGE SCALE GENOMIC DNA]</scope>
    <source>
        <strain evidence="2 3">DSM 15113</strain>
    </source>
</reference>
<dbReference type="PANTHER" id="PTHR47649">
    <property type="entry name" value="RIBONUCLEASE D"/>
    <property type="match status" value="1"/>
</dbReference>
<dbReference type="Gene3D" id="3.30.420.10">
    <property type="entry name" value="Ribonuclease H-like superfamily/Ribonuclease H"/>
    <property type="match status" value="1"/>
</dbReference>
<dbReference type="GO" id="GO:0008408">
    <property type="term" value="F:3'-5' exonuclease activity"/>
    <property type="evidence" value="ECO:0007669"/>
    <property type="project" value="InterPro"/>
</dbReference>
<dbReference type="GO" id="GO:0006139">
    <property type="term" value="P:nucleobase-containing compound metabolic process"/>
    <property type="evidence" value="ECO:0007669"/>
    <property type="project" value="InterPro"/>
</dbReference>
<dbReference type="SMART" id="SM00474">
    <property type="entry name" value="35EXOc"/>
    <property type="match status" value="1"/>
</dbReference>
<dbReference type="AlphaFoldDB" id="A0A5M6IHA1"/>
<dbReference type="InterPro" id="IPR051086">
    <property type="entry name" value="RNase_D-like"/>
</dbReference>
<dbReference type="Proteomes" id="UP000324065">
    <property type="component" value="Unassembled WGS sequence"/>
</dbReference>
<dbReference type="SUPFAM" id="SSF53098">
    <property type="entry name" value="Ribonuclease H-like"/>
    <property type="match status" value="1"/>
</dbReference>
<name>A0A5M6IHA1_9PROT</name>
<evidence type="ECO:0000313" key="3">
    <source>
        <dbReference type="Proteomes" id="UP000324065"/>
    </source>
</evidence>